<proteinExistence type="predicted"/>
<accession>A0A644XE84</accession>
<evidence type="ECO:0000313" key="1">
    <source>
        <dbReference type="EMBL" id="MPM14502.1"/>
    </source>
</evidence>
<reference evidence="1" key="1">
    <citation type="submission" date="2019-08" db="EMBL/GenBank/DDBJ databases">
        <authorList>
            <person name="Kucharzyk K."/>
            <person name="Murdoch R.W."/>
            <person name="Higgins S."/>
            <person name="Loffler F."/>
        </authorList>
    </citation>
    <scope>NUCLEOTIDE SEQUENCE</scope>
</reference>
<dbReference type="EMBL" id="VSSQ01002289">
    <property type="protein sequence ID" value="MPM14502.1"/>
    <property type="molecule type" value="Genomic_DNA"/>
</dbReference>
<comment type="caution">
    <text evidence="1">The sequence shown here is derived from an EMBL/GenBank/DDBJ whole genome shotgun (WGS) entry which is preliminary data.</text>
</comment>
<organism evidence="1">
    <name type="scientific">bioreactor metagenome</name>
    <dbReference type="NCBI Taxonomy" id="1076179"/>
    <lineage>
        <taxon>unclassified sequences</taxon>
        <taxon>metagenomes</taxon>
        <taxon>ecological metagenomes</taxon>
    </lineage>
</organism>
<protein>
    <submittedName>
        <fullName evidence="1">Uncharacterized protein</fullName>
    </submittedName>
</protein>
<gene>
    <name evidence="1" type="ORF">SDC9_60866</name>
</gene>
<sequence length="169" mass="18360">MHVFHKRIHAGRADAVCVHGDGRLNDALFHRGEDFLRIVIAEDLDFADFVVINHRLIGADGVGCVEANKDIRRGFERHLCCAGRGSASRAAFGGIDDELADGFLGAENVGVVDDQHVNGDILAFQTLHNAGIDDILGVFRNVAAEEHHRVAFVGRLCHGRAYLLAVELA</sequence>
<name>A0A644XE84_9ZZZZ</name>
<dbReference type="AlphaFoldDB" id="A0A644XE84"/>